<protein>
    <submittedName>
        <fullName evidence="9">Acyl-CoA dehydrogenase</fullName>
    </submittedName>
</protein>
<reference evidence="9 10" key="1">
    <citation type="submission" date="2015-07" db="EMBL/GenBank/DDBJ databases">
        <title>Whole genome sequencing of Bosea vaviloviae isolated from cave pool.</title>
        <authorList>
            <person name="Tan N.E.H."/>
            <person name="Lee Y.P."/>
            <person name="Gan H.M."/>
            <person name="Barton H."/>
            <person name="Savka M.A."/>
        </authorList>
    </citation>
    <scope>NUCLEOTIDE SEQUENCE [LARGE SCALE GENOMIC DNA]</scope>
    <source>
        <strain evidence="9 10">SD260</strain>
    </source>
</reference>
<dbReference type="InterPro" id="IPR013786">
    <property type="entry name" value="AcylCoA_DH/ox_N"/>
</dbReference>
<dbReference type="PATRIC" id="fig|1526658.3.peg.3519"/>
<gene>
    <name evidence="9" type="ORF">AE618_25715</name>
</gene>
<dbReference type="EMBL" id="LGSZ01000085">
    <property type="protein sequence ID" value="KPH74443.1"/>
    <property type="molecule type" value="Genomic_DNA"/>
</dbReference>
<keyword evidence="4 5" id="KW-0274">FAD</keyword>
<dbReference type="Proteomes" id="UP000037822">
    <property type="component" value="Unassembled WGS sequence"/>
</dbReference>
<dbReference type="Pfam" id="PF02770">
    <property type="entry name" value="Acyl-CoA_dh_M"/>
    <property type="match status" value="1"/>
</dbReference>
<keyword evidence="10" id="KW-1185">Reference proteome</keyword>
<evidence type="ECO:0000313" key="9">
    <source>
        <dbReference type="EMBL" id="KPH74443.1"/>
    </source>
</evidence>
<proteinExistence type="inferred from homology"/>
<dbReference type="InterPro" id="IPR037069">
    <property type="entry name" value="AcylCoA_DH/ox_N_sf"/>
</dbReference>
<keyword evidence="5" id="KW-0560">Oxidoreductase</keyword>
<dbReference type="FunFam" id="1.20.140.10:FF:000012">
    <property type="entry name" value="Acyl-CoA dehydrogenase fadE12"/>
    <property type="match status" value="1"/>
</dbReference>
<accession>A0A0N0M8C6</accession>
<organism evidence="9 10">
    <name type="scientific">Bosea vaviloviae</name>
    <dbReference type="NCBI Taxonomy" id="1526658"/>
    <lineage>
        <taxon>Bacteria</taxon>
        <taxon>Pseudomonadati</taxon>
        <taxon>Pseudomonadota</taxon>
        <taxon>Alphaproteobacteria</taxon>
        <taxon>Hyphomicrobiales</taxon>
        <taxon>Boseaceae</taxon>
        <taxon>Bosea</taxon>
    </lineage>
</organism>
<dbReference type="PROSITE" id="PS00073">
    <property type="entry name" value="ACYL_COA_DH_2"/>
    <property type="match status" value="1"/>
</dbReference>
<evidence type="ECO:0000256" key="2">
    <source>
        <dbReference type="ARBA" id="ARBA00009347"/>
    </source>
</evidence>
<dbReference type="OrthoDB" id="9775090at2"/>
<evidence type="ECO:0000259" key="7">
    <source>
        <dbReference type="Pfam" id="PF02770"/>
    </source>
</evidence>
<dbReference type="InterPro" id="IPR009100">
    <property type="entry name" value="AcylCoA_DH/oxidase_NM_dom_sf"/>
</dbReference>
<dbReference type="GO" id="GO:0003995">
    <property type="term" value="F:acyl-CoA dehydrogenase activity"/>
    <property type="evidence" value="ECO:0007669"/>
    <property type="project" value="InterPro"/>
</dbReference>
<dbReference type="PANTHER" id="PTHR43884">
    <property type="entry name" value="ACYL-COA DEHYDROGENASE"/>
    <property type="match status" value="1"/>
</dbReference>
<dbReference type="InterPro" id="IPR006091">
    <property type="entry name" value="Acyl-CoA_Oxase/DH_mid-dom"/>
</dbReference>
<dbReference type="Pfam" id="PF00441">
    <property type="entry name" value="Acyl-CoA_dh_1"/>
    <property type="match status" value="1"/>
</dbReference>
<dbReference type="AlphaFoldDB" id="A0A0N0M8C6"/>
<evidence type="ECO:0000259" key="8">
    <source>
        <dbReference type="Pfam" id="PF02771"/>
    </source>
</evidence>
<dbReference type="PANTHER" id="PTHR43884:SF12">
    <property type="entry name" value="ISOVALERYL-COA DEHYDROGENASE, MITOCHONDRIAL-RELATED"/>
    <property type="match status" value="1"/>
</dbReference>
<comment type="similarity">
    <text evidence="2 5">Belongs to the acyl-CoA dehydrogenase family.</text>
</comment>
<evidence type="ECO:0000256" key="3">
    <source>
        <dbReference type="ARBA" id="ARBA00022630"/>
    </source>
</evidence>
<evidence type="ECO:0000256" key="1">
    <source>
        <dbReference type="ARBA" id="ARBA00001974"/>
    </source>
</evidence>
<dbReference type="InterPro" id="IPR009075">
    <property type="entry name" value="AcylCo_DH/oxidase_C"/>
</dbReference>
<feature type="domain" description="Acyl-CoA dehydrogenase/oxidase C-terminal" evidence="6">
    <location>
        <begin position="235"/>
        <end position="381"/>
    </location>
</feature>
<dbReference type="SUPFAM" id="SSF56645">
    <property type="entry name" value="Acyl-CoA dehydrogenase NM domain-like"/>
    <property type="match status" value="1"/>
</dbReference>
<dbReference type="RefSeq" id="WP_054211902.1">
    <property type="nucleotide sequence ID" value="NZ_LGSZ01000085.1"/>
</dbReference>
<name>A0A0N0M8C6_9HYPH</name>
<dbReference type="GO" id="GO:0050660">
    <property type="term" value="F:flavin adenine dinucleotide binding"/>
    <property type="evidence" value="ECO:0007669"/>
    <property type="project" value="InterPro"/>
</dbReference>
<dbReference type="PIRSF" id="PIRSF016578">
    <property type="entry name" value="HsaA"/>
    <property type="match status" value="1"/>
</dbReference>
<evidence type="ECO:0000256" key="5">
    <source>
        <dbReference type="RuleBase" id="RU362125"/>
    </source>
</evidence>
<feature type="domain" description="Acyl-CoA dehydrogenase/oxidase N-terminal" evidence="8">
    <location>
        <begin position="6"/>
        <end position="120"/>
    </location>
</feature>
<evidence type="ECO:0000313" key="10">
    <source>
        <dbReference type="Proteomes" id="UP000037822"/>
    </source>
</evidence>
<sequence>MNFDRSDEQTMLADTARRVGEKFGLDYWRDLDARKAFPSAIWQEICEAGLCGIAVPEEYGGAGLGMTEMAMAIEALCAAGGGSTLSQMFMCNPVFGGVTISTFGTQAMKRELLPDLVAGKAMFAMALTEPDAGTNTLAMKTFARADGDGWRINGQKIWITAVPQATKILVVARTKKLEEISRKTDGISLFLIDVARDGLSHQAIDKVGTSTLPSSSVFFEDVRVEPHELVGTLDGGFRELLDVLNTERIVTTAGLVATAQLAIRLAVDYARERKVFNNAPIGSYQSIQFPLAEAQIQLECARLMNHKAATLYDQGKPYGSEANMAKYLAGHAAGLATDRAIQTLGGMGYAKEYHVERLWRDARLFRVAPVSEEMILNYVAQHDLGLPRSY</sequence>
<dbReference type="InterPro" id="IPR046373">
    <property type="entry name" value="Acyl-CoA_Oxase/DH_mid-dom_sf"/>
</dbReference>
<dbReference type="Gene3D" id="1.10.540.10">
    <property type="entry name" value="Acyl-CoA dehydrogenase/oxidase, N-terminal domain"/>
    <property type="match status" value="1"/>
</dbReference>
<evidence type="ECO:0000256" key="4">
    <source>
        <dbReference type="ARBA" id="ARBA00022827"/>
    </source>
</evidence>
<dbReference type="InterPro" id="IPR036250">
    <property type="entry name" value="AcylCo_DH-like_C"/>
</dbReference>
<feature type="domain" description="Acyl-CoA oxidase/dehydrogenase middle" evidence="7">
    <location>
        <begin position="124"/>
        <end position="222"/>
    </location>
</feature>
<dbReference type="SUPFAM" id="SSF47203">
    <property type="entry name" value="Acyl-CoA dehydrogenase C-terminal domain-like"/>
    <property type="match status" value="1"/>
</dbReference>
<dbReference type="InterPro" id="IPR006089">
    <property type="entry name" value="Acyl-CoA_DH_CS"/>
</dbReference>
<comment type="cofactor">
    <cofactor evidence="1 5">
        <name>FAD</name>
        <dbReference type="ChEBI" id="CHEBI:57692"/>
    </cofactor>
</comment>
<comment type="caution">
    <text evidence="9">The sequence shown here is derived from an EMBL/GenBank/DDBJ whole genome shotgun (WGS) entry which is preliminary data.</text>
</comment>
<dbReference type="Gene3D" id="2.40.110.10">
    <property type="entry name" value="Butyryl-CoA Dehydrogenase, subunit A, domain 2"/>
    <property type="match status" value="1"/>
</dbReference>
<dbReference type="Pfam" id="PF02771">
    <property type="entry name" value="Acyl-CoA_dh_N"/>
    <property type="match status" value="1"/>
</dbReference>
<dbReference type="Gene3D" id="1.20.140.10">
    <property type="entry name" value="Butyryl-CoA Dehydrogenase, subunit A, domain 3"/>
    <property type="match status" value="1"/>
</dbReference>
<evidence type="ECO:0000259" key="6">
    <source>
        <dbReference type="Pfam" id="PF00441"/>
    </source>
</evidence>
<keyword evidence="3 5" id="KW-0285">Flavoprotein</keyword>